<dbReference type="InterPro" id="IPR036322">
    <property type="entry name" value="WD40_repeat_dom_sf"/>
</dbReference>
<dbReference type="InterPro" id="IPR019775">
    <property type="entry name" value="WD40_repeat_CS"/>
</dbReference>
<feature type="repeat" description="WD" evidence="4">
    <location>
        <begin position="174"/>
        <end position="216"/>
    </location>
</feature>
<dbReference type="Proteomes" id="UP000189513">
    <property type="component" value="Unassembled WGS sequence"/>
</dbReference>
<dbReference type="PANTHER" id="PTHR22839:SF0">
    <property type="entry name" value="THO COMPLEX SUBUNIT 3"/>
    <property type="match status" value="1"/>
</dbReference>
<proteinExistence type="inferred from homology"/>
<keyword evidence="1 4" id="KW-0853">WD repeat</keyword>
<organism evidence="6 7">
    <name type="scientific">Cyberlindnera fabianii</name>
    <name type="common">Yeast</name>
    <name type="synonym">Hansenula fabianii</name>
    <dbReference type="NCBI Taxonomy" id="36022"/>
    <lineage>
        <taxon>Eukaryota</taxon>
        <taxon>Fungi</taxon>
        <taxon>Dikarya</taxon>
        <taxon>Ascomycota</taxon>
        <taxon>Saccharomycotina</taxon>
        <taxon>Saccharomycetes</taxon>
        <taxon>Phaffomycetales</taxon>
        <taxon>Phaffomycetaceae</taxon>
        <taxon>Cyberlindnera</taxon>
    </lineage>
</organism>
<dbReference type="Pfam" id="PF00400">
    <property type="entry name" value="WD40"/>
    <property type="match status" value="3"/>
</dbReference>
<dbReference type="VEuPathDB" id="FungiDB:BON22_3097"/>
<dbReference type="GO" id="GO:0000445">
    <property type="term" value="C:THO complex part of transcription export complex"/>
    <property type="evidence" value="ECO:0007669"/>
    <property type="project" value="TreeGrafter"/>
</dbReference>
<dbReference type="PROSITE" id="PS00678">
    <property type="entry name" value="WD_REPEATS_1"/>
    <property type="match status" value="1"/>
</dbReference>
<dbReference type="Gene3D" id="2.130.10.10">
    <property type="entry name" value="YVTN repeat-like/Quinoprotein amine dehydrogenase"/>
    <property type="match status" value="2"/>
</dbReference>
<protein>
    <submittedName>
        <fullName evidence="6">WD repeat-containing protein AAC3</fullName>
    </submittedName>
</protein>
<gene>
    <name evidence="6" type="ORF">BON22_3097</name>
</gene>
<dbReference type="PANTHER" id="PTHR22839">
    <property type="entry name" value="THO COMPLEX SUBUNIT 3 THO3"/>
    <property type="match status" value="1"/>
</dbReference>
<evidence type="ECO:0000256" key="1">
    <source>
        <dbReference type="ARBA" id="ARBA00022574"/>
    </source>
</evidence>
<dbReference type="InterPro" id="IPR040132">
    <property type="entry name" value="Tex1/THOC3"/>
</dbReference>
<dbReference type="EMBL" id="MPUK01000005">
    <property type="protein sequence ID" value="ONH67101.1"/>
    <property type="molecule type" value="Genomic_DNA"/>
</dbReference>
<evidence type="ECO:0000313" key="7">
    <source>
        <dbReference type="Proteomes" id="UP000189513"/>
    </source>
</evidence>
<dbReference type="STRING" id="36022.A0A1V2L7T9"/>
<evidence type="ECO:0000256" key="3">
    <source>
        <dbReference type="ARBA" id="ARBA00046343"/>
    </source>
</evidence>
<comment type="similarity">
    <text evidence="3">Belongs to the THOC3 family.</text>
</comment>
<keyword evidence="2" id="KW-0677">Repeat</keyword>
<feature type="compositionally biased region" description="Basic and acidic residues" evidence="5">
    <location>
        <begin position="1"/>
        <end position="99"/>
    </location>
</feature>
<dbReference type="GO" id="GO:0006406">
    <property type="term" value="P:mRNA export from nucleus"/>
    <property type="evidence" value="ECO:0007669"/>
    <property type="project" value="InterPro"/>
</dbReference>
<evidence type="ECO:0000256" key="2">
    <source>
        <dbReference type="ARBA" id="ARBA00022737"/>
    </source>
</evidence>
<reference evidence="7" key="1">
    <citation type="journal article" date="2017" name="Genome Announc.">
        <title>Genome sequences of Cyberlindnera fabianii 65, Pichia kudriavzevii 129, and Saccharomyces cerevisiae 131 isolated from fermented masau fruits in Zimbabwe.</title>
        <authorList>
            <person name="van Rijswijck I.M.H."/>
            <person name="Derks M.F.L."/>
            <person name="Abee T."/>
            <person name="de Ridder D."/>
            <person name="Smid E.J."/>
        </authorList>
    </citation>
    <scope>NUCLEOTIDE SEQUENCE [LARGE SCALE GENOMIC DNA]</scope>
    <source>
        <strain evidence="7">65</strain>
    </source>
</reference>
<evidence type="ECO:0000313" key="6">
    <source>
        <dbReference type="EMBL" id="ONH67101.1"/>
    </source>
</evidence>
<accession>A0A1V2L7T9</accession>
<dbReference type="PROSITE" id="PS50294">
    <property type="entry name" value="WD_REPEATS_REGION"/>
    <property type="match status" value="2"/>
</dbReference>
<sequence>MSTLRRSDRGADDRLGRGVRGDRGHERGDARGSGRGEGRSNRGDRGDRGRDLRDRERERDRDRPSRDDRDRDGHGTRDTGRPNDRGAIRGGDKASDRNRTVLPSGPSQQPLEKMNHIELVKPNRETHRGFEITAAEWSYNGARIAVSRTDGILVIWNVNKNNGDPTPRQPTVMKKLHEGMVTRIAWRPESDEILATIGKDRSIHIWNIVTGKLMHEIETAETTPVDIAYSPNAEYLAVITQAHTLVIYNANTYEQLQTLEYGKDGVSSLCWSNNSVAIFVGLVTGKISVVIKGGDGAFVNACILEGHRSRINSLCMDPRGRYIAAGSHEGIISLWSTTDLTLARTIGTVDQSIHRMDLFADGVHLGVTYQEADSAKIFNIETGKEVVSLPGCNSGTNLDGKFRFSPVAISYLYTNGDGSVFTGVERTN</sequence>
<dbReference type="InterPro" id="IPR015943">
    <property type="entry name" value="WD40/YVTN_repeat-like_dom_sf"/>
</dbReference>
<dbReference type="InterPro" id="IPR001680">
    <property type="entry name" value="WD40_rpt"/>
</dbReference>
<feature type="repeat" description="WD" evidence="4">
    <location>
        <begin position="304"/>
        <end position="345"/>
    </location>
</feature>
<keyword evidence="7" id="KW-1185">Reference proteome</keyword>
<dbReference type="SUPFAM" id="SSF50978">
    <property type="entry name" value="WD40 repeat-like"/>
    <property type="match status" value="1"/>
</dbReference>
<evidence type="ECO:0000256" key="5">
    <source>
        <dbReference type="SAM" id="MobiDB-lite"/>
    </source>
</evidence>
<dbReference type="PROSITE" id="PS50082">
    <property type="entry name" value="WD_REPEATS_2"/>
    <property type="match status" value="2"/>
</dbReference>
<dbReference type="AlphaFoldDB" id="A0A1V2L7T9"/>
<evidence type="ECO:0000256" key="4">
    <source>
        <dbReference type="PROSITE-ProRule" id="PRU00221"/>
    </source>
</evidence>
<dbReference type="SMART" id="SM00320">
    <property type="entry name" value="WD40"/>
    <property type="match status" value="5"/>
</dbReference>
<name>A0A1V2L7T9_CYBFA</name>
<feature type="region of interest" description="Disordered" evidence="5">
    <location>
        <begin position="1"/>
        <end position="114"/>
    </location>
</feature>
<dbReference type="OMA" id="WNADGRH"/>
<comment type="caution">
    <text evidence="6">The sequence shown here is derived from an EMBL/GenBank/DDBJ whole genome shotgun (WGS) entry which is preliminary data.</text>
</comment>